<dbReference type="InterPro" id="IPR036259">
    <property type="entry name" value="MFS_trans_sf"/>
</dbReference>
<protein>
    <recommendedName>
        <fullName evidence="8">Bcr/CflA family efflux transporter</fullName>
    </recommendedName>
</protein>
<dbReference type="InterPro" id="IPR020846">
    <property type="entry name" value="MFS_dom"/>
</dbReference>
<dbReference type="InterPro" id="IPR005829">
    <property type="entry name" value="Sugar_transporter_CS"/>
</dbReference>
<keyword evidence="5 8" id="KW-0812">Transmembrane</keyword>
<dbReference type="Proteomes" id="UP001379945">
    <property type="component" value="Unassembled WGS sequence"/>
</dbReference>
<feature type="transmembrane region" description="Helical" evidence="8">
    <location>
        <begin position="222"/>
        <end position="247"/>
    </location>
</feature>
<reference evidence="10 11" key="1">
    <citation type="submission" date="2024-04" db="EMBL/GenBank/DDBJ databases">
        <title>Novel species of the genus Ideonella isolated from streams.</title>
        <authorList>
            <person name="Lu H."/>
        </authorList>
    </citation>
    <scope>NUCLEOTIDE SEQUENCE [LARGE SCALE GENOMIC DNA]</scope>
    <source>
        <strain evidence="10 11">LYT19W</strain>
    </source>
</reference>
<accession>A0ABU9C5H0</accession>
<feature type="transmembrane region" description="Helical" evidence="8">
    <location>
        <begin position="345"/>
        <end position="368"/>
    </location>
</feature>
<organism evidence="10 11">
    <name type="scientific">Ideonella margarita</name>
    <dbReference type="NCBI Taxonomy" id="2984191"/>
    <lineage>
        <taxon>Bacteria</taxon>
        <taxon>Pseudomonadati</taxon>
        <taxon>Pseudomonadota</taxon>
        <taxon>Betaproteobacteria</taxon>
        <taxon>Burkholderiales</taxon>
        <taxon>Sphaerotilaceae</taxon>
        <taxon>Ideonella</taxon>
    </lineage>
</organism>
<feature type="transmembrane region" description="Helical" evidence="8">
    <location>
        <begin position="374"/>
        <end position="397"/>
    </location>
</feature>
<gene>
    <name evidence="10" type="ORF">AACH00_12345</name>
</gene>
<keyword evidence="11" id="KW-1185">Reference proteome</keyword>
<comment type="caution">
    <text evidence="10">The sequence shown here is derived from an EMBL/GenBank/DDBJ whole genome shotgun (WGS) entry which is preliminary data.</text>
</comment>
<feature type="transmembrane region" description="Helical" evidence="8">
    <location>
        <begin position="82"/>
        <end position="101"/>
    </location>
</feature>
<feature type="transmembrane region" description="Helical" evidence="8">
    <location>
        <begin position="107"/>
        <end position="128"/>
    </location>
</feature>
<evidence type="ECO:0000256" key="2">
    <source>
        <dbReference type="ARBA" id="ARBA00006236"/>
    </source>
</evidence>
<feature type="transmembrane region" description="Helical" evidence="8">
    <location>
        <begin position="253"/>
        <end position="274"/>
    </location>
</feature>
<keyword evidence="8" id="KW-0997">Cell inner membrane</keyword>
<feature type="transmembrane region" description="Helical" evidence="8">
    <location>
        <begin position="140"/>
        <end position="165"/>
    </location>
</feature>
<dbReference type="PANTHER" id="PTHR23502">
    <property type="entry name" value="MAJOR FACILITATOR SUPERFAMILY"/>
    <property type="match status" value="1"/>
</dbReference>
<comment type="caution">
    <text evidence="8">Lacks conserved residue(s) required for the propagation of feature annotation.</text>
</comment>
<evidence type="ECO:0000256" key="5">
    <source>
        <dbReference type="ARBA" id="ARBA00022692"/>
    </source>
</evidence>
<evidence type="ECO:0000256" key="6">
    <source>
        <dbReference type="ARBA" id="ARBA00022989"/>
    </source>
</evidence>
<evidence type="ECO:0000313" key="10">
    <source>
        <dbReference type="EMBL" id="MEK8047144.1"/>
    </source>
</evidence>
<feature type="transmembrane region" description="Helical" evidence="8">
    <location>
        <begin position="286"/>
        <end position="306"/>
    </location>
</feature>
<evidence type="ECO:0000256" key="8">
    <source>
        <dbReference type="RuleBase" id="RU365088"/>
    </source>
</evidence>
<dbReference type="Pfam" id="PF07690">
    <property type="entry name" value="MFS_1"/>
    <property type="match status" value="1"/>
</dbReference>
<dbReference type="PROSITE" id="PS00216">
    <property type="entry name" value="SUGAR_TRANSPORT_1"/>
    <property type="match status" value="1"/>
</dbReference>
<dbReference type="NCBIfam" id="TIGR00710">
    <property type="entry name" value="efflux_Bcr_CflA"/>
    <property type="match status" value="1"/>
</dbReference>
<dbReference type="PANTHER" id="PTHR23502:SF132">
    <property type="entry name" value="POLYAMINE TRANSPORTER 2-RELATED"/>
    <property type="match status" value="1"/>
</dbReference>
<comment type="subcellular location">
    <subcellularLocation>
        <location evidence="8">Cell inner membrane</location>
        <topology evidence="8">Multi-pass membrane protein</topology>
    </subcellularLocation>
    <subcellularLocation>
        <location evidence="1">Cell membrane</location>
        <topology evidence="1">Multi-pass membrane protein</topology>
    </subcellularLocation>
</comment>
<dbReference type="InterPro" id="IPR011701">
    <property type="entry name" value="MFS"/>
</dbReference>
<dbReference type="SUPFAM" id="SSF103473">
    <property type="entry name" value="MFS general substrate transporter"/>
    <property type="match status" value="1"/>
</dbReference>
<keyword evidence="4" id="KW-1003">Cell membrane</keyword>
<dbReference type="EMBL" id="JBBUTI010000007">
    <property type="protein sequence ID" value="MEK8047144.1"/>
    <property type="molecule type" value="Genomic_DNA"/>
</dbReference>
<dbReference type="RefSeq" id="WP_341399439.1">
    <property type="nucleotide sequence ID" value="NZ_JBBUTI010000007.1"/>
</dbReference>
<proteinExistence type="inferred from homology"/>
<keyword evidence="6 8" id="KW-1133">Transmembrane helix</keyword>
<evidence type="ECO:0000259" key="9">
    <source>
        <dbReference type="PROSITE" id="PS50850"/>
    </source>
</evidence>
<keyword evidence="7 8" id="KW-0472">Membrane</keyword>
<dbReference type="Gene3D" id="1.20.1720.10">
    <property type="entry name" value="Multidrug resistance protein D"/>
    <property type="match status" value="1"/>
</dbReference>
<feature type="transmembrane region" description="Helical" evidence="8">
    <location>
        <begin position="47"/>
        <end position="70"/>
    </location>
</feature>
<evidence type="ECO:0000313" key="11">
    <source>
        <dbReference type="Proteomes" id="UP001379945"/>
    </source>
</evidence>
<keyword evidence="3 8" id="KW-0813">Transport</keyword>
<evidence type="ECO:0000256" key="1">
    <source>
        <dbReference type="ARBA" id="ARBA00004651"/>
    </source>
</evidence>
<name>A0ABU9C5H0_9BURK</name>
<sequence>MPVSTARPGGLSPGLVALALALLLGLQPVTTDLYLPALPLLARDLAAPMSLAQLTMSALLLSFGLAQLVMGPVSDRFGRRPVLLGGLSLYSAASLAATLAPDIHTLIAARVVQGAGLAASVVCARAMVRDLFEPHEGAQVMARGLSGLGVIAILAPFSGGLLAAWAGWRAALGAVTAVGVVTLAFVVWRLPETAPRLNPSALDGRALAKSFSEVARHPAFRAWTALISSTYAGLFVLLAGSSFVYIGNFGLPAWAYGLAMASASLSYLCGTLWCRRLLRLHGLPGAVKRGAFFTLAGGAGMLALALGPTPPVLAVLACHWLFTFGHGVHQPCGQAGAVSAFPRQAGVASALSGFVLALTAFLVGLWLGGHMTGALLPLAGALCAASVVTSLIAWTLVQRHGHPEKLLPSPHESVA</sequence>
<dbReference type="InterPro" id="IPR004812">
    <property type="entry name" value="Efflux_drug-R_Bcr/CmlA"/>
</dbReference>
<comment type="similarity">
    <text evidence="2 8">Belongs to the major facilitator superfamily. Bcr/CmlA family.</text>
</comment>
<dbReference type="PROSITE" id="PS50850">
    <property type="entry name" value="MFS"/>
    <property type="match status" value="1"/>
</dbReference>
<feature type="transmembrane region" description="Helical" evidence="8">
    <location>
        <begin position="171"/>
        <end position="190"/>
    </location>
</feature>
<feature type="domain" description="Major facilitator superfamily (MFS) profile" evidence="9">
    <location>
        <begin position="16"/>
        <end position="398"/>
    </location>
</feature>
<evidence type="ECO:0000256" key="7">
    <source>
        <dbReference type="ARBA" id="ARBA00023136"/>
    </source>
</evidence>
<evidence type="ECO:0000256" key="3">
    <source>
        <dbReference type="ARBA" id="ARBA00022448"/>
    </source>
</evidence>
<evidence type="ECO:0000256" key="4">
    <source>
        <dbReference type="ARBA" id="ARBA00022475"/>
    </source>
</evidence>